<keyword evidence="6" id="KW-1185">Reference proteome</keyword>
<dbReference type="HOGENOM" id="CLU_111585_5_3_9"/>
<reference evidence="5" key="1">
    <citation type="submission" date="2009-09" db="EMBL/GenBank/DDBJ databases">
        <authorList>
            <consortium name="The Broad Institute Genome Sequencing Platform"/>
            <person name="Ward D."/>
            <person name="Feldgarden M."/>
            <person name="Earl A."/>
            <person name="Young S.K."/>
            <person name="Zeng Q."/>
            <person name="Koehrsen M."/>
            <person name="Alvarado L."/>
            <person name="Berlin A."/>
            <person name="Bochicchio J."/>
            <person name="Borenstein D."/>
            <person name="Chapman S.B."/>
            <person name="Chen Z."/>
            <person name="Engels R."/>
            <person name="Freedman E."/>
            <person name="Gellesch M."/>
            <person name="Goldberg J."/>
            <person name="Griggs A."/>
            <person name="Gujja S."/>
            <person name="Heilman E."/>
            <person name="Heiman D."/>
            <person name="Hepburn T."/>
            <person name="Howarth C."/>
            <person name="Jen D."/>
            <person name="Larson L."/>
            <person name="Lewis B."/>
            <person name="Mehta T."/>
            <person name="Park D."/>
            <person name="Pearson M."/>
            <person name="Roberts A."/>
            <person name="Saif S."/>
            <person name="Shea T."/>
            <person name="Shenoy N."/>
            <person name="Sisk P."/>
            <person name="Stolte C."/>
            <person name="Sykes S."/>
            <person name="Thomson T."/>
            <person name="Walk T."/>
            <person name="White J."/>
            <person name="Yandava C."/>
            <person name="Sibley C.D."/>
            <person name="Field T.R."/>
            <person name="Grinwis M."/>
            <person name="Eshaghurshan C.S."/>
            <person name="Surette M.G."/>
            <person name="Haas B."/>
            <person name="Nusbaum C."/>
            <person name="Birren B."/>
        </authorList>
    </citation>
    <scope>NUCLEOTIDE SEQUENCE [LARGE SCALE GENOMIC DNA]</scope>
    <source>
        <strain evidence="5">ATCC 700633</strain>
    </source>
</reference>
<evidence type="ECO:0000256" key="2">
    <source>
        <dbReference type="ARBA" id="ARBA00023125"/>
    </source>
</evidence>
<proteinExistence type="predicted"/>
<evidence type="ECO:0000256" key="1">
    <source>
        <dbReference type="ARBA" id="ARBA00023015"/>
    </source>
</evidence>
<dbReference type="RefSeq" id="WP_006703321.1">
    <property type="nucleotide sequence ID" value="NZ_KI391971.1"/>
</dbReference>
<dbReference type="InterPro" id="IPR036388">
    <property type="entry name" value="WH-like_DNA-bd_sf"/>
</dbReference>
<keyword evidence="2" id="KW-0238">DNA-binding</keyword>
<protein>
    <recommendedName>
        <fullName evidence="4">HTH hxlR-type domain-containing protein</fullName>
    </recommendedName>
</protein>
<accession>D0BM42</accession>
<dbReference type="Pfam" id="PF01638">
    <property type="entry name" value="HxlR"/>
    <property type="match status" value="1"/>
</dbReference>
<dbReference type="Proteomes" id="UP000002939">
    <property type="component" value="Unassembled WGS sequence"/>
</dbReference>
<dbReference type="InterPro" id="IPR036390">
    <property type="entry name" value="WH_DNA-bd_sf"/>
</dbReference>
<evidence type="ECO:0000313" key="5">
    <source>
        <dbReference type="EMBL" id="EEW93057.1"/>
    </source>
</evidence>
<keyword evidence="3" id="KW-0804">Transcription</keyword>
<dbReference type="AlphaFoldDB" id="D0BM42"/>
<dbReference type="OrthoDB" id="2224683at2"/>
<dbReference type="STRING" id="626369.HMPREF0446_01045"/>
<comment type="caution">
    <text evidence="5">The sequence shown here is derived from an EMBL/GenBank/DDBJ whole genome shotgun (WGS) entry which is preliminary data.</text>
</comment>
<gene>
    <name evidence="5" type="ORF">HMPREF0446_01045</name>
</gene>
<dbReference type="GO" id="GO:0003677">
    <property type="term" value="F:DNA binding"/>
    <property type="evidence" value="ECO:0007669"/>
    <property type="project" value="UniProtKB-KW"/>
</dbReference>
<dbReference type="Gene3D" id="1.10.10.10">
    <property type="entry name" value="Winged helix-like DNA-binding domain superfamily/Winged helix DNA-binding domain"/>
    <property type="match status" value="1"/>
</dbReference>
<organism evidence="5 6">
    <name type="scientific">Granulicatella elegans ATCC 700633</name>
    <dbReference type="NCBI Taxonomy" id="626369"/>
    <lineage>
        <taxon>Bacteria</taxon>
        <taxon>Bacillati</taxon>
        <taxon>Bacillota</taxon>
        <taxon>Bacilli</taxon>
        <taxon>Lactobacillales</taxon>
        <taxon>Carnobacteriaceae</taxon>
        <taxon>Granulicatella</taxon>
    </lineage>
</organism>
<evidence type="ECO:0000256" key="3">
    <source>
        <dbReference type="ARBA" id="ARBA00023163"/>
    </source>
</evidence>
<evidence type="ECO:0000259" key="4">
    <source>
        <dbReference type="PROSITE" id="PS51118"/>
    </source>
</evidence>
<dbReference type="PROSITE" id="PS51118">
    <property type="entry name" value="HTH_HXLR"/>
    <property type="match status" value="1"/>
</dbReference>
<dbReference type="EMBL" id="ACRF02000016">
    <property type="protein sequence ID" value="EEW93057.1"/>
    <property type="molecule type" value="Genomic_DNA"/>
</dbReference>
<keyword evidence="1" id="KW-0805">Transcription regulation</keyword>
<sequence length="105" mass="12280">MEKERCLRELALPLLGKWSIFIVLTLSEEEMYFAQLEREIGMISRKMLSQTLNDLIEIHIVYKKGESSTGQKTYYGLTPLGKSLLPHVYGLKNWMIANEEFLRKK</sequence>
<name>D0BM42_9LACT</name>
<feature type="domain" description="HTH hxlR-type" evidence="4">
    <location>
        <begin position="6"/>
        <end position="103"/>
    </location>
</feature>
<dbReference type="InterPro" id="IPR002577">
    <property type="entry name" value="HTH_HxlR"/>
</dbReference>
<dbReference type="SUPFAM" id="SSF46785">
    <property type="entry name" value="Winged helix' DNA-binding domain"/>
    <property type="match status" value="1"/>
</dbReference>
<reference evidence="5" key="2">
    <citation type="submission" date="2011-10" db="EMBL/GenBank/DDBJ databases">
        <title>The Genome Sequence of Granulicatella elegans ATCC 700633.</title>
        <authorList>
            <consortium name="The Broad Institute Genome Sequencing Platform"/>
            <consortium name="The Broad Institute Genome Sequencing Center for Infectious Disease"/>
            <person name="Earl A."/>
            <person name="Ward D."/>
            <person name="Feldgarden M."/>
            <person name="Gevers D."/>
            <person name="Sibley C.D."/>
            <person name="Field T.R."/>
            <person name="Grinwis M."/>
            <person name="Eshaghurshan C.S."/>
            <person name="Surette M.G."/>
            <person name="Young S.K."/>
            <person name="Zeng Q."/>
            <person name="Gargeya S."/>
            <person name="Fitzgerald M."/>
            <person name="Haas B."/>
            <person name="Abouelleil A."/>
            <person name="Alvarado L."/>
            <person name="Arachchi H.M."/>
            <person name="Berlin A."/>
            <person name="Brown A."/>
            <person name="Chapman S.B."/>
            <person name="Chen Z."/>
            <person name="Dunbar C."/>
            <person name="Freedman E."/>
            <person name="Gearin G."/>
            <person name="Goldberg J."/>
            <person name="Griggs A."/>
            <person name="Gujja S."/>
            <person name="Heiman D."/>
            <person name="Howarth C."/>
            <person name="Larson L."/>
            <person name="Lui A."/>
            <person name="MacDonald P.J.P."/>
            <person name="Montmayeur A."/>
            <person name="Murphy C."/>
            <person name="Neiman D."/>
            <person name="Pearson M."/>
            <person name="Priest M."/>
            <person name="Roberts A."/>
            <person name="Saif S."/>
            <person name="Shea T."/>
            <person name="Shenoy N."/>
            <person name="Sisk P."/>
            <person name="Stolte C."/>
            <person name="Sykes S."/>
            <person name="Wortman J."/>
            <person name="Nusbaum C."/>
            <person name="Birren B."/>
        </authorList>
    </citation>
    <scope>NUCLEOTIDE SEQUENCE [LARGE SCALE GENOMIC DNA]</scope>
    <source>
        <strain evidence="5">ATCC 700633</strain>
    </source>
</reference>
<dbReference type="PANTHER" id="PTHR33204">
    <property type="entry name" value="TRANSCRIPTIONAL REGULATOR, MARR FAMILY"/>
    <property type="match status" value="1"/>
</dbReference>
<evidence type="ECO:0000313" key="6">
    <source>
        <dbReference type="Proteomes" id="UP000002939"/>
    </source>
</evidence>
<dbReference type="eggNOG" id="COG1733">
    <property type="taxonomic scope" value="Bacteria"/>
</dbReference>